<evidence type="ECO:0000256" key="2">
    <source>
        <dbReference type="ARBA" id="ARBA00023015"/>
    </source>
</evidence>
<evidence type="ECO:0000259" key="7">
    <source>
        <dbReference type="PROSITE" id="PS50110"/>
    </source>
</evidence>
<dbReference type="CDD" id="cd17535">
    <property type="entry name" value="REC_NarL-like"/>
    <property type="match status" value="1"/>
</dbReference>
<evidence type="ECO:0000256" key="3">
    <source>
        <dbReference type="ARBA" id="ARBA00023125"/>
    </source>
</evidence>
<name>A0A556MZP1_9FLAO</name>
<keyword evidence="4" id="KW-0804">Transcription</keyword>
<dbReference type="SUPFAM" id="SSF46894">
    <property type="entry name" value="C-terminal effector domain of the bipartite response regulators"/>
    <property type="match status" value="1"/>
</dbReference>
<dbReference type="InterPro" id="IPR011006">
    <property type="entry name" value="CheY-like_superfamily"/>
</dbReference>
<dbReference type="GO" id="GO:0006355">
    <property type="term" value="P:regulation of DNA-templated transcription"/>
    <property type="evidence" value="ECO:0007669"/>
    <property type="project" value="InterPro"/>
</dbReference>
<reference evidence="8 9" key="1">
    <citation type="submission" date="2019-07" db="EMBL/GenBank/DDBJ databases">
        <authorList>
            <person name="Huq M.A."/>
        </authorList>
    </citation>
    <scope>NUCLEOTIDE SEQUENCE [LARGE SCALE GENOMIC DNA]</scope>
    <source>
        <strain evidence="8 9">MAH-3</strain>
    </source>
</reference>
<dbReference type="InterPro" id="IPR058245">
    <property type="entry name" value="NreC/VraR/RcsB-like_REC"/>
</dbReference>
<evidence type="ECO:0000313" key="9">
    <source>
        <dbReference type="Proteomes" id="UP000316008"/>
    </source>
</evidence>
<dbReference type="EMBL" id="VLPL01000003">
    <property type="protein sequence ID" value="TSJ45384.1"/>
    <property type="molecule type" value="Genomic_DNA"/>
</dbReference>
<dbReference type="InterPro" id="IPR016032">
    <property type="entry name" value="Sig_transdc_resp-reg_C-effctor"/>
</dbReference>
<dbReference type="Gene3D" id="3.40.50.2300">
    <property type="match status" value="1"/>
</dbReference>
<dbReference type="Pfam" id="PF00196">
    <property type="entry name" value="GerE"/>
    <property type="match status" value="1"/>
</dbReference>
<dbReference type="SMART" id="SM00448">
    <property type="entry name" value="REC"/>
    <property type="match status" value="1"/>
</dbReference>
<keyword evidence="9" id="KW-1185">Reference proteome</keyword>
<evidence type="ECO:0000259" key="6">
    <source>
        <dbReference type="PROSITE" id="PS50043"/>
    </source>
</evidence>
<dbReference type="InterPro" id="IPR039420">
    <property type="entry name" value="WalR-like"/>
</dbReference>
<keyword evidence="2" id="KW-0805">Transcription regulation</keyword>
<evidence type="ECO:0000313" key="8">
    <source>
        <dbReference type="EMBL" id="TSJ45384.1"/>
    </source>
</evidence>
<proteinExistence type="predicted"/>
<keyword evidence="1 5" id="KW-0597">Phosphoprotein</keyword>
<gene>
    <name evidence="8" type="ORF">FO442_06430</name>
</gene>
<dbReference type="RefSeq" id="WP_144332341.1">
    <property type="nucleotide sequence ID" value="NZ_VLPL01000003.1"/>
</dbReference>
<dbReference type="SUPFAM" id="SSF52172">
    <property type="entry name" value="CheY-like"/>
    <property type="match status" value="1"/>
</dbReference>
<dbReference type="InterPro" id="IPR001789">
    <property type="entry name" value="Sig_transdc_resp-reg_receiver"/>
</dbReference>
<feature type="modified residue" description="4-aspartylphosphate" evidence="5">
    <location>
        <position position="57"/>
    </location>
</feature>
<dbReference type="PANTHER" id="PTHR43214">
    <property type="entry name" value="TWO-COMPONENT RESPONSE REGULATOR"/>
    <property type="match status" value="1"/>
</dbReference>
<feature type="domain" description="HTH luxR-type" evidence="6">
    <location>
        <begin position="148"/>
        <end position="215"/>
    </location>
</feature>
<dbReference type="Proteomes" id="UP000316008">
    <property type="component" value="Unassembled WGS sequence"/>
</dbReference>
<dbReference type="InterPro" id="IPR000792">
    <property type="entry name" value="Tscrpt_reg_LuxR_C"/>
</dbReference>
<dbReference type="Pfam" id="PF00072">
    <property type="entry name" value="Response_reg"/>
    <property type="match status" value="1"/>
</dbReference>
<dbReference type="PROSITE" id="PS50043">
    <property type="entry name" value="HTH_LUXR_2"/>
    <property type="match status" value="1"/>
</dbReference>
<dbReference type="PROSITE" id="PS50110">
    <property type="entry name" value="RESPONSE_REGULATORY"/>
    <property type="match status" value="1"/>
</dbReference>
<keyword evidence="3" id="KW-0238">DNA-binding</keyword>
<evidence type="ECO:0000256" key="5">
    <source>
        <dbReference type="PROSITE-ProRule" id="PRU00169"/>
    </source>
</evidence>
<organism evidence="8 9">
    <name type="scientific">Fluviicola chungangensis</name>
    <dbReference type="NCBI Taxonomy" id="2597671"/>
    <lineage>
        <taxon>Bacteria</taxon>
        <taxon>Pseudomonadati</taxon>
        <taxon>Bacteroidota</taxon>
        <taxon>Flavobacteriia</taxon>
        <taxon>Flavobacteriales</taxon>
        <taxon>Crocinitomicaceae</taxon>
        <taxon>Fluviicola</taxon>
    </lineage>
</organism>
<sequence>MKNRSIVLIDDHTIVRNGLKELIEKLGPYSVTAQFDSGNAFLENFPVLQKPDLVIVDLNMPGMSGFELVEHIMTLEQAQKILILTLDSDEQTIIRLFRNGVRGFLKKNCSAEMLKNALDSILATGYYHNEFLALSLRTEVETTRLSEKERILAQLTDREREFLKWVCHEYEYTYDQIADQMQVSSRTVDGYREAIFDKFAIKSKTGLVLFVLKHQLFDEL</sequence>
<dbReference type="OrthoDB" id="1013073at2"/>
<accession>A0A556MZP1</accession>
<protein>
    <submittedName>
        <fullName evidence="8">Response regulator transcription factor</fullName>
    </submittedName>
</protein>
<evidence type="ECO:0000256" key="1">
    <source>
        <dbReference type="ARBA" id="ARBA00022553"/>
    </source>
</evidence>
<dbReference type="AlphaFoldDB" id="A0A556MZP1"/>
<dbReference type="SMART" id="SM00421">
    <property type="entry name" value="HTH_LUXR"/>
    <property type="match status" value="1"/>
</dbReference>
<evidence type="ECO:0000256" key="4">
    <source>
        <dbReference type="ARBA" id="ARBA00023163"/>
    </source>
</evidence>
<feature type="domain" description="Response regulatory" evidence="7">
    <location>
        <begin position="5"/>
        <end position="122"/>
    </location>
</feature>
<dbReference type="PANTHER" id="PTHR43214:SF41">
    <property type="entry name" value="NITRATE_NITRITE RESPONSE REGULATOR PROTEIN NARP"/>
    <property type="match status" value="1"/>
</dbReference>
<dbReference type="GO" id="GO:0003677">
    <property type="term" value="F:DNA binding"/>
    <property type="evidence" value="ECO:0007669"/>
    <property type="project" value="UniProtKB-KW"/>
</dbReference>
<comment type="caution">
    <text evidence="8">The sequence shown here is derived from an EMBL/GenBank/DDBJ whole genome shotgun (WGS) entry which is preliminary data.</text>
</comment>
<dbReference type="GO" id="GO:0000160">
    <property type="term" value="P:phosphorelay signal transduction system"/>
    <property type="evidence" value="ECO:0007669"/>
    <property type="project" value="InterPro"/>
</dbReference>